<keyword evidence="2" id="KW-0808">Transferase</keyword>
<dbReference type="OrthoDB" id="25818at2759"/>
<dbReference type="Pfam" id="PF12464">
    <property type="entry name" value="Mac"/>
    <property type="match status" value="1"/>
</dbReference>
<reference evidence="4 5" key="1">
    <citation type="journal article" date="2018" name="Front. Microbiol.">
        <title>Prospects for Fungal Bioremediation of Acidic Radioactive Waste Sites: Characterization and Genome Sequence of Rhodotorula taiwanensis MD1149.</title>
        <authorList>
            <person name="Tkavc R."/>
            <person name="Matrosova V.Y."/>
            <person name="Grichenko O.E."/>
            <person name="Gostincar C."/>
            <person name="Volpe R.P."/>
            <person name="Klimenkova P."/>
            <person name="Gaidamakova E.K."/>
            <person name="Zhou C.E."/>
            <person name="Stewart B.J."/>
            <person name="Lyman M.G."/>
            <person name="Malfatti S.A."/>
            <person name="Rubinfeld B."/>
            <person name="Courtot M."/>
            <person name="Singh J."/>
            <person name="Dalgard C.L."/>
            <person name="Hamilton T."/>
            <person name="Frey K.G."/>
            <person name="Gunde-Cimerman N."/>
            <person name="Dugan L."/>
            <person name="Daly M.J."/>
        </authorList>
    </citation>
    <scope>NUCLEOTIDE SEQUENCE [LARGE SCALE GENOMIC DNA]</scope>
    <source>
        <strain evidence="4 5">MD1149</strain>
    </source>
</reference>
<dbReference type="SMART" id="SM01266">
    <property type="entry name" value="Mac"/>
    <property type="match status" value="1"/>
</dbReference>
<feature type="domain" description="Maltose/galactoside acetyltransferase" evidence="3">
    <location>
        <begin position="19"/>
        <end position="74"/>
    </location>
</feature>
<proteinExistence type="inferred from homology"/>
<dbReference type="InterPro" id="IPR011004">
    <property type="entry name" value="Trimer_LpxA-like_sf"/>
</dbReference>
<dbReference type="InterPro" id="IPR001451">
    <property type="entry name" value="Hexapep"/>
</dbReference>
<protein>
    <recommendedName>
        <fullName evidence="3">Maltose/galactoside acetyltransferase domain-containing protein</fullName>
    </recommendedName>
</protein>
<dbReference type="EMBL" id="PJQD01000004">
    <property type="protein sequence ID" value="POY76546.1"/>
    <property type="molecule type" value="Genomic_DNA"/>
</dbReference>
<sequence length="242" mass="26770">MAEQTETPTWNGIDLVENRRRMERGELYTAFVPELTKERRVASQACAKYNRVATEVTRREQVELFKKIVTTLPDLPPAKEDPDEDEAQLTAFPWAEPPFKVDYCGRIFIGENSFMNFNFIVLNTCEVRIGSRCLFGPNVSLFAGTHPLDPAIRNGTAGPENGGPITIGDDCWFGGNVTVLPHVTIGRGVTVGAGSVVTKSVPAFAVVVGNPARIVRKIESEWANEHFAAHPEEQWEVPTTKT</sequence>
<dbReference type="PANTHER" id="PTHR23416">
    <property type="entry name" value="SIALIC ACID SYNTHASE-RELATED"/>
    <property type="match status" value="1"/>
</dbReference>
<comment type="caution">
    <text evidence="4">The sequence shown here is derived from an EMBL/GenBank/DDBJ whole genome shotgun (WGS) entry which is preliminary data.</text>
</comment>
<dbReference type="GO" id="GO:0008374">
    <property type="term" value="F:O-acyltransferase activity"/>
    <property type="evidence" value="ECO:0007669"/>
    <property type="project" value="TreeGrafter"/>
</dbReference>
<dbReference type="Proteomes" id="UP000237144">
    <property type="component" value="Unassembled WGS sequence"/>
</dbReference>
<dbReference type="InterPro" id="IPR024688">
    <property type="entry name" value="Mac_dom"/>
</dbReference>
<dbReference type="InterPro" id="IPR051159">
    <property type="entry name" value="Hexapeptide_acetyltransf"/>
</dbReference>
<dbReference type="STRING" id="741276.A0A2S5BID9"/>
<keyword evidence="5" id="KW-1185">Reference proteome</keyword>
<organism evidence="4 5">
    <name type="scientific">Rhodotorula taiwanensis</name>
    <dbReference type="NCBI Taxonomy" id="741276"/>
    <lineage>
        <taxon>Eukaryota</taxon>
        <taxon>Fungi</taxon>
        <taxon>Dikarya</taxon>
        <taxon>Basidiomycota</taxon>
        <taxon>Pucciniomycotina</taxon>
        <taxon>Microbotryomycetes</taxon>
        <taxon>Sporidiobolales</taxon>
        <taxon>Sporidiobolaceae</taxon>
        <taxon>Rhodotorula</taxon>
    </lineage>
</organism>
<evidence type="ECO:0000313" key="5">
    <source>
        <dbReference type="Proteomes" id="UP000237144"/>
    </source>
</evidence>
<evidence type="ECO:0000313" key="4">
    <source>
        <dbReference type="EMBL" id="POY76546.1"/>
    </source>
</evidence>
<comment type="similarity">
    <text evidence="1">Belongs to the transferase hexapeptide repeat family.</text>
</comment>
<name>A0A2S5BID9_9BASI</name>
<evidence type="ECO:0000256" key="2">
    <source>
        <dbReference type="ARBA" id="ARBA00022679"/>
    </source>
</evidence>
<evidence type="ECO:0000259" key="3">
    <source>
        <dbReference type="SMART" id="SM01266"/>
    </source>
</evidence>
<dbReference type="AlphaFoldDB" id="A0A2S5BID9"/>
<dbReference type="SUPFAM" id="SSF51161">
    <property type="entry name" value="Trimeric LpxA-like enzymes"/>
    <property type="match status" value="1"/>
</dbReference>
<dbReference type="PANTHER" id="PTHR23416:SF54">
    <property type="entry name" value="ACETYLTRANSFERASE, CYSE_LACA_LPXA_NODL FAMILY (AFU_ORTHOLOGUE AFUA_2G08430)-RELATED"/>
    <property type="match status" value="1"/>
</dbReference>
<dbReference type="Pfam" id="PF00132">
    <property type="entry name" value="Hexapep"/>
    <property type="match status" value="1"/>
</dbReference>
<dbReference type="Gene3D" id="2.160.10.10">
    <property type="entry name" value="Hexapeptide repeat proteins"/>
    <property type="match status" value="1"/>
</dbReference>
<dbReference type="CDD" id="cd03357">
    <property type="entry name" value="LbH_MAT_GAT"/>
    <property type="match status" value="1"/>
</dbReference>
<evidence type="ECO:0000256" key="1">
    <source>
        <dbReference type="ARBA" id="ARBA00007274"/>
    </source>
</evidence>
<dbReference type="GO" id="GO:0016407">
    <property type="term" value="F:acetyltransferase activity"/>
    <property type="evidence" value="ECO:0007669"/>
    <property type="project" value="InterPro"/>
</dbReference>
<accession>A0A2S5BID9</accession>
<gene>
    <name evidence="4" type="ORF">BMF94_0387</name>
</gene>